<protein>
    <submittedName>
        <fullName evidence="1">Uncharacterized protein</fullName>
    </submittedName>
</protein>
<proteinExistence type="predicted"/>
<sequence>MEQKHDTLSIPTRTRTLNGMIPSQTRFSRLRRYRWVWSRFGPCKDLVNFCKEQNILLAKASVLVYRFTTGVKDIVSALRLDELPSDDVAYDPLANSLACSETAANRGAFVHLSAHGNLFGCTDITRLARKAIEIHEANSVTKDKLKTILDNIKMRKCKDLINFCKEQNILLANASGTAYRFATGVKDIVSALRLDELLSDDVAYDFHAFVNSRSETEEANEAEKSSSFLSISETQTKMMNMSPCGKYVIPPVTKMVVKIEDGDVDAAIRHEERMRRS</sequence>
<reference evidence="1 2" key="1">
    <citation type="submission" date="2023-03" db="EMBL/GenBank/DDBJ databases">
        <title>High-quality genome of Scylla paramamosain provides insights in environmental adaptation.</title>
        <authorList>
            <person name="Zhang L."/>
        </authorList>
    </citation>
    <scope>NUCLEOTIDE SEQUENCE [LARGE SCALE GENOMIC DNA]</scope>
    <source>
        <strain evidence="1">LZ_2023a</strain>
        <tissue evidence="1">Muscle</tissue>
    </source>
</reference>
<dbReference type="EMBL" id="JARAKH010000802">
    <property type="protein sequence ID" value="KAK8373888.1"/>
    <property type="molecule type" value="Genomic_DNA"/>
</dbReference>
<organism evidence="1 2">
    <name type="scientific">Scylla paramamosain</name>
    <name type="common">Mud crab</name>
    <dbReference type="NCBI Taxonomy" id="85552"/>
    <lineage>
        <taxon>Eukaryota</taxon>
        <taxon>Metazoa</taxon>
        <taxon>Ecdysozoa</taxon>
        <taxon>Arthropoda</taxon>
        <taxon>Crustacea</taxon>
        <taxon>Multicrustacea</taxon>
        <taxon>Malacostraca</taxon>
        <taxon>Eumalacostraca</taxon>
        <taxon>Eucarida</taxon>
        <taxon>Decapoda</taxon>
        <taxon>Pleocyemata</taxon>
        <taxon>Brachyura</taxon>
        <taxon>Eubrachyura</taxon>
        <taxon>Portunoidea</taxon>
        <taxon>Portunidae</taxon>
        <taxon>Portuninae</taxon>
        <taxon>Scylla</taxon>
    </lineage>
</organism>
<dbReference type="AlphaFoldDB" id="A0AAW0SF20"/>
<name>A0AAW0SF20_SCYPA</name>
<comment type="caution">
    <text evidence="1">The sequence shown here is derived from an EMBL/GenBank/DDBJ whole genome shotgun (WGS) entry which is preliminary data.</text>
</comment>
<gene>
    <name evidence="1" type="ORF">O3P69_020963</name>
</gene>
<keyword evidence="2" id="KW-1185">Reference proteome</keyword>
<evidence type="ECO:0000313" key="2">
    <source>
        <dbReference type="Proteomes" id="UP001487740"/>
    </source>
</evidence>
<dbReference type="Proteomes" id="UP001487740">
    <property type="component" value="Unassembled WGS sequence"/>
</dbReference>
<evidence type="ECO:0000313" key="1">
    <source>
        <dbReference type="EMBL" id="KAK8373888.1"/>
    </source>
</evidence>
<accession>A0AAW0SF20</accession>